<accession>A0ABU0LL67</accession>
<dbReference type="RefSeq" id="WP_306888134.1">
    <property type="nucleotide sequence ID" value="NZ_JAUSVR010000001.1"/>
</dbReference>
<feature type="compositionally biased region" description="Basic and acidic residues" evidence="1">
    <location>
        <begin position="189"/>
        <end position="199"/>
    </location>
</feature>
<dbReference type="InterPro" id="IPR000253">
    <property type="entry name" value="FHA_dom"/>
</dbReference>
<protein>
    <submittedName>
        <fullName evidence="3">Type VI secretion system FHA domain protein</fullName>
    </submittedName>
</protein>
<dbReference type="InterPro" id="IPR046883">
    <property type="entry name" value="T6SS_FHA_C"/>
</dbReference>
<dbReference type="Pfam" id="PF00498">
    <property type="entry name" value="FHA"/>
    <property type="match status" value="1"/>
</dbReference>
<dbReference type="Proteomes" id="UP001235094">
    <property type="component" value="Unassembled WGS sequence"/>
</dbReference>
<organism evidence="3 4">
    <name type="scientific">Ancylobacter amanitiformis</name>
    <dbReference type="NCBI Taxonomy" id="217069"/>
    <lineage>
        <taxon>Bacteria</taxon>
        <taxon>Pseudomonadati</taxon>
        <taxon>Pseudomonadota</taxon>
        <taxon>Alphaproteobacteria</taxon>
        <taxon>Hyphomicrobiales</taxon>
        <taxon>Xanthobacteraceae</taxon>
        <taxon>Ancylobacter</taxon>
    </lineage>
</organism>
<dbReference type="Pfam" id="PF20232">
    <property type="entry name" value="T6SS_FHA_C"/>
    <property type="match status" value="1"/>
</dbReference>
<keyword evidence="4" id="KW-1185">Reference proteome</keyword>
<dbReference type="PROSITE" id="PS50006">
    <property type="entry name" value="FHA_DOMAIN"/>
    <property type="match status" value="1"/>
</dbReference>
<feature type="compositionally biased region" description="Low complexity" evidence="1">
    <location>
        <begin position="244"/>
        <end position="259"/>
    </location>
</feature>
<evidence type="ECO:0000313" key="3">
    <source>
        <dbReference type="EMBL" id="MDQ0509449.1"/>
    </source>
</evidence>
<dbReference type="InterPro" id="IPR008984">
    <property type="entry name" value="SMAD_FHA_dom_sf"/>
</dbReference>
<gene>
    <name evidence="3" type="ORF">QOZ99_000326</name>
</gene>
<feature type="region of interest" description="Disordered" evidence="1">
    <location>
        <begin position="328"/>
        <end position="364"/>
    </location>
</feature>
<feature type="compositionally biased region" description="Pro residues" evidence="1">
    <location>
        <begin position="336"/>
        <end position="346"/>
    </location>
</feature>
<proteinExistence type="predicted"/>
<name>A0ABU0LL67_9HYPH</name>
<reference evidence="3 4" key="1">
    <citation type="submission" date="2023-07" db="EMBL/GenBank/DDBJ databases">
        <title>Genomic Encyclopedia of Type Strains, Phase IV (KMG-IV): sequencing the most valuable type-strain genomes for metagenomic binning, comparative biology and taxonomic classification.</title>
        <authorList>
            <person name="Goeker M."/>
        </authorList>
    </citation>
    <scope>NUCLEOTIDE SEQUENCE [LARGE SCALE GENOMIC DNA]</scope>
    <source>
        <strain evidence="3 4">DSM 15561</strain>
    </source>
</reference>
<feature type="domain" description="FHA" evidence="2">
    <location>
        <begin position="30"/>
        <end position="80"/>
    </location>
</feature>
<dbReference type="NCBIfam" id="TIGR03354">
    <property type="entry name" value="VI_FHA"/>
    <property type="match status" value="1"/>
</dbReference>
<feature type="region of interest" description="Disordered" evidence="1">
    <location>
        <begin position="146"/>
        <end position="285"/>
    </location>
</feature>
<sequence length="637" mass="66558">MFLRARLTVSSEQRQSLGAHASRDFDEAGGFIGRSATCDWRLPDSTHTVSARHAEIRFNGHGFVVVDLSTNGVYLNTTDAPLGRGNSAVLVTGDTLYMGVYVLQVEVLRAEAGPRSSSDAGLAELPPASPRLDPLWQAPAARPAVTYRAPGAPRPMDPLDALDGAEGAPEGDNPFAELGLAGRSGDSTSEWRDLLDSRSRPAPSLSPVQDSIPRGLPSAPPLPAQPFAGATPVIRSDAAPGPVSGLPARAAAGGASATPSPIPAAPAAPPAFPPQASGHFPAPLPAQRLAPAIPAPAFASAAAEGEAPDGGIPPNFLDELSTLFPQLLQPSDAPAGDPPPEAPPSGTPLAISRGVSTRNPPEAGLAAADPVSLLRQRAAARSGVAGQTVPDADERRPDALALGDAYATIPRDVPQDIPPAPRPSPPETPLPPGGSAAGSDPAEPLWTLLGLDGPSLSPQARAVMFADVAGLLREMADGLVSVLEARRLIKDGFHLDQTQLRPAENNPFKFCASGREALDKVLIKRPPGFLAADDAARAGFDDVKAHEMATMDAMQATIARLVQRISPAAITFELEEEAARNPGLFSRKLDKARLWDRYLAMHERLVDSLDVVGPEVTGEELARAYARHSQDLHRRDT</sequence>
<comment type="caution">
    <text evidence="3">The sequence shown here is derived from an EMBL/GenBank/DDBJ whole genome shotgun (WGS) entry which is preliminary data.</text>
</comment>
<evidence type="ECO:0000313" key="4">
    <source>
        <dbReference type="Proteomes" id="UP001235094"/>
    </source>
</evidence>
<dbReference type="Gene3D" id="2.60.200.20">
    <property type="match status" value="1"/>
</dbReference>
<dbReference type="CDD" id="cd00060">
    <property type="entry name" value="FHA"/>
    <property type="match status" value="1"/>
</dbReference>
<dbReference type="SMART" id="SM00240">
    <property type="entry name" value="FHA"/>
    <property type="match status" value="1"/>
</dbReference>
<feature type="region of interest" description="Disordered" evidence="1">
    <location>
        <begin position="407"/>
        <end position="444"/>
    </location>
</feature>
<dbReference type="EMBL" id="JAUSVR010000001">
    <property type="protein sequence ID" value="MDQ0509449.1"/>
    <property type="molecule type" value="Genomic_DNA"/>
</dbReference>
<dbReference type="SUPFAM" id="SSF49879">
    <property type="entry name" value="SMAD/FHA domain"/>
    <property type="match status" value="1"/>
</dbReference>
<evidence type="ECO:0000256" key="1">
    <source>
        <dbReference type="SAM" id="MobiDB-lite"/>
    </source>
</evidence>
<feature type="compositionally biased region" description="Pro residues" evidence="1">
    <location>
        <begin position="416"/>
        <end position="432"/>
    </location>
</feature>
<dbReference type="InterPro" id="IPR017735">
    <property type="entry name" value="T6SS_FHA"/>
</dbReference>
<feature type="compositionally biased region" description="Pro residues" evidence="1">
    <location>
        <begin position="260"/>
        <end position="273"/>
    </location>
</feature>
<evidence type="ECO:0000259" key="2">
    <source>
        <dbReference type="PROSITE" id="PS50006"/>
    </source>
</evidence>